<name>A0A077AUC4_9PROT</name>
<gene>
    <name evidence="1" type="ORF">ID47_03155</name>
</gene>
<accession>A0A077AUC4</accession>
<keyword evidence="2" id="KW-1185">Reference proteome</keyword>
<organism evidence="1 2">
    <name type="scientific">Candidatus Odyssella acanthamoebae</name>
    <dbReference type="NCBI Taxonomy" id="91604"/>
    <lineage>
        <taxon>Bacteria</taxon>
        <taxon>Pseudomonadati</taxon>
        <taxon>Pseudomonadota</taxon>
        <taxon>Alphaproteobacteria</taxon>
        <taxon>Holosporales</taxon>
        <taxon>Candidatus Paracaedibacteraceae</taxon>
        <taxon>Candidatus Odyssella</taxon>
    </lineage>
</organism>
<sequence>MTAVGIARHKILLPRLIQKYEEVTQKSKTQKHALQKDLYEIKKRNLKIQFDGCINNKWLRMAVEKGNGHALLYFLQNYPSNKIKEEYMDLDAISPRKESEFLRLCKQLQNSLEILSSQDKKEALTVFIKAIDCVNDNQYIKETAEFIEKNWSGDWRSQLFLSRLYALDRYLPPQRFEREPKIFWPADFSLQDAHYI</sequence>
<dbReference type="AlphaFoldDB" id="A0A077AUC4"/>
<dbReference type="Proteomes" id="UP000028926">
    <property type="component" value="Chromosome"/>
</dbReference>
<dbReference type="KEGG" id="paca:ID47_03155"/>
<dbReference type="RefSeq" id="WP_038463681.1">
    <property type="nucleotide sequence ID" value="NZ_CP008941.1"/>
</dbReference>
<protein>
    <submittedName>
        <fullName evidence="1">Uncharacterized protein</fullName>
    </submittedName>
</protein>
<reference evidence="1 2" key="1">
    <citation type="submission" date="2014-07" db="EMBL/GenBank/DDBJ databases">
        <title>Comparative genomic insights into amoeba endosymbionts belonging to the families of Holosporaceae and Candidatus Midichloriaceae within Rickettsiales.</title>
        <authorList>
            <person name="Wang Z."/>
            <person name="Wu M."/>
        </authorList>
    </citation>
    <scope>NUCLEOTIDE SEQUENCE [LARGE SCALE GENOMIC DNA]</scope>
    <source>
        <strain evidence="1">PRA3</strain>
    </source>
</reference>
<evidence type="ECO:0000313" key="2">
    <source>
        <dbReference type="Proteomes" id="UP000028926"/>
    </source>
</evidence>
<proteinExistence type="predicted"/>
<evidence type="ECO:0000313" key="1">
    <source>
        <dbReference type="EMBL" id="AIK95951.1"/>
    </source>
</evidence>
<dbReference type="EMBL" id="CP008941">
    <property type="protein sequence ID" value="AIK95951.1"/>
    <property type="molecule type" value="Genomic_DNA"/>
</dbReference>
<dbReference type="HOGENOM" id="CLU_1388050_0_0_5"/>